<evidence type="ECO:0000256" key="1">
    <source>
        <dbReference type="ARBA" id="ARBA00023186"/>
    </source>
</evidence>
<dbReference type="GO" id="GO:0005524">
    <property type="term" value="F:ATP binding"/>
    <property type="evidence" value="ECO:0007669"/>
    <property type="project" value="InterPro"/>
</dbReference>
<name>A0A221S4A3_9VIRU</name>
<keyword evidence="1" id="KW-0143">Chaperone</keyword>
<dbReference type="Gene3D" id="2.30.33.40">
    <property type="entry name" value="GroES chaperonin"/>
    <property type="match status" value="1"/>
</dbReference>
<organism evidence="3">
    <name type="scientific">uncultured virus</name>
    <dbReference type="NCBI Taxonomy" id="340016"/>
    <lineage>
        <taxon>Viruses</taxon>
        <taxon>environmental samples</taxon>
    </lineage>
</organism>
<dbReference type="SUPFAM" id="SSF50129">
    <property type="entry name" value="GroES-like"/>
    <property type="match status" value="1"/>
</dbReference>
<accession>A0A221S4A3</accession>
<dbReference type="Pfam" id="PF00166">
    <property type="entry name" value="Cpn10"/>
    <property type="match status" value="1"/>
</dbReference>
<dbReference type="InterPro" id="IPR011032">
    <property type="entry name" value="GroES-like_sf"/>
</dbReference>
<evidence type="ECO:0000256" key="2">
    <source>
        <dbReference type="SAM" id="MobiDB-lite"/>
    </source>
</evidence>
<dbReference type="InterPro" id="IPR020818">
    <property type="entry name" value="Chaperonin_GroES"/>
</dbReference>
<protein>
    <submittedName>
        <fullName evidence="3">Co-chaperonin GroES</fullName>
    </submittedName>
</protein>
<feature type="region of interest" description="Disordered" evidence="2">
    <location>
        <begin position="1"/>
        <end position="21"/>
    </location>
</feature>
<dbReference type="CDD" id="cd00320">
    <property type="entry name" value="cpn10"/>
    <property type="match status" value="1"/>
</dbReference>
<gene>
    <name evidence="3" type="primary">groES</name>
</gene>
<evidence type="ECO:0000313" key="3">
    <source>
        <dbReference type="EMBL" id="ASN63692.1"/>
    </source>
</evidence>
<proteinExistence type="predicted"/>
<reference evidence="3" key="1">
    <citation type="submission" date="2016-03" db="EMBL/GenBank/DDBJ databases">
        <title>Novel chaperonins are prevalent in the virioplankton and link to viral biology and ecology.</title>
        <authorList>
            <person name="Marine R.L."/>
            <person name="Nasko D.J."/>
            <person name="Polson S.W."/>
            <person name="Wommack K.E."/>
        </authorList>
    </citation>
    <scope>NUCLEOTIDE SEQUENCE</scope>
</reference>
<sequence>MSKIAKETIEQKESIDKNNDAVKRFEERQKQKQVEEQSELDKAFVEQDKRVLDPTLLKKSLIDRMPDPTGWRVLVLPYRGKDVTDGGIQLVKSTIDRESHGTMVCYVLKTGPLAYKDKDRFGGEPWCKKGDWILIGRYSGARFLLEDDHEVRLINDDEVIGTILSPDDIKSL</sequence>
<dbReference type="EMBL" id="KU971098">
    <property type="protein sequence ID" value="ASN63692.1"/>
    <property type="molecule type" value="Genomic_DNA"/>
</dbReference>
<dbReference type="GO" id="GO:0044183">
    <property type="term" value="F:protein folding chaperone"/>
    <property type="evidence" value="ECO:0007669"/>
    <property type="project" value="InterPro"/>
</dbReference>
<dbReference type="InterPro" id="IPR037124">
    <property type="entry name" value="Chaperonin_GroES_sf"/>
</dbReference>